<dbReference type="Proteomes" id="UP000199051">
    <property type="component" value="Unassembled WGS sequence"/>
</dbReference>
<feature type="domain" description="HTH merR-type" evidence="2">
    <location>
        <begin position="115"/>
        <end position="183"/>
    </location>
</feature>
<evidence type="ECO:0000313" key="4">
    <source>
        <dbReference type="Proteomes" id="UP000199051"/>
    </source>
</evidence>
<dbReference type="AlphaFoldDB" id="A0A1H9XHM1"/>
<organism evidence="3 4">
    <name type="scientific">Actinokineospora terrae</name>
    <dbReference type="NCBI Taxonomy" id="155974"/>
    <lineage>
        <taxon>Bacteria</taxon>
        <taxon>Bacillati</taxon>
        <taxon>Actinomycetota</taxon>
        <taxon>Actinomycetes</taxon>
        <taxon>Pseudonocardiales</taxon>
        <taxon>Pseudonocardiaceae</taxon>
        <taxon>Actinokineospora</taxon>
    </lineage>
</organism>
<dbReference type="RefSeq" id="WP_092785776.1">
    <property type="nucleotide sequence ID" value="NZ_FOGI01000015.1"/>
</dbReference>
<reference evidence="4" key="1">
    <citation type="submission" date="2016-10" db="EMBL/GenBank/DDBJ databases">
        <authorList>
            <person name="Varghese N."/>
            <person name="Submissions S."/>
        </authorList>
    </citation>
    <scope>NUCLEOTIDE SEQUENCE [LARGE SCALE GENOMIC DNA]</scope>
    <source>
        <strain evidence="4">DSM 44260</strain>
    </source>
</reference>
<dbReference type="EMBL" id="FOGI01000015">
    <property type="protein sequence ID" value="SES45559.1"/>
    <property type="molecule type" value="Genomic_DNA"/>
</dbReference>
<evidence type="ECO:0000313" key="3">
    <source>
        <dbReference type="EMBL" id="SES45559.1"/>
    </source>
</evidence>
<keyword evidence="1 3" id="KW-0238">DNA-binding</keyword>
<dbReference type="SUPFAM" id="SSF46955">
    <property type="entry name" value="Putative DNA-binding domain"/>
    <property type="match status" value="2"/>
</dbReference>
<dbReference type="SMART" id="SM00422">
    <property type="entry name" value="HTH_MERR"/>
    <property type="match status" value="2"/>
</dbReference>
<dbReference type="STRING" id="155974.SAMN04487818_115111"/>
<dbReference type="InterPro" id="IPR047057">
    <property type="entry name" value="MerR_fam"/>
</dbReference>
<dbReference type="InterPro" id="IPR009061">
    <property type="entry name" value="DNA-bd_dom_put_sf"/>
</dbReference>
<dbReference type="PANTHER" id="PTHR30204">
    <property type="entry name" value="REDOX-CYCLING DRUG-SENSING TRANSCRIPTIONAL ACTIVATOR SOXR"/>
    <property type="match status" value="1"/>
</dbReference>
<dbReference type="Pfam" id="PF00376">
    <property type="entry name" value="MerR"/>
    <property type="match status" value="1"/>
</dbReference>
<protein>
    <submittedName>
        <fullName evidence="3">DNA-binding transcriptional regulator, MerR family</fullName>
    </submittedName>
</protein>
<dbReference type="Pfam" id="PF13411">
    <property type="entry name" value="MerR_1"/>
    <property type="match status" value="1"/>
</dbReference>
<accession>A0A1H9XHM1</accession>
<dbReference type="GO" id="GO:0003677">
    <property type="term" value="F:DNA binding"/>
    <property type="evidence" value="ECO:0007669"/>
    <property type="project" value="UniProtKB-KW"/>
</dbReference>
<name>A0A1H9XHM1_9PSEU</name>
<dbReference type="Gene3D" id="1.10.1660.10">
    <property type="match status" value="2"/>
</dbReference>
<evidence type="ECO:0000256" key="1">
    <source>
        <dbReference type="ARBA" id="ARBA00023125"/>
    </source>
</evidence>
<sequence>MKPADLAAEHGLSTQAIRNYERDGFIPPAPRTASGYRVYTSVHAAALRAYLALVAAHGRPVAAAVMTSLHQDAVDDALAAIDRAHAQTLRDRETLAAVREAVHHLTTAPVPSATTHSIGELAHQLRVTPATLRDWETAGILAPTRDPAGARLYGPLDVRDAHLTHLLRRGGYPLPHIATVIHHIRDVGTVESLTTALAEWQHTLTTRGLAALTAASALSSYLTSTPRPGR</sequence>
<gene>
    <name evidence="3" type="ORF">SAMN04487818_115111</name>
</gene>
<keyword evidence="4" id="KW-1185">Reference proteome</keyword>
<dbReference type="PANTHER" id="PTHR30204:SF93">
    <property type="entry name" value="HTH MERR-TYPE DOMAIN-CONTAINING PROTEIN"/>
    <property type="match status" value="1"/>
</dbReference>
<feature type="domain" description="HTH merR-type" evidence="2">
    <location>
        <begin position="1"/>
        <end position="40"/>
    </location>
</feature>
<dbReference type="PROSITE" id="PS50937">
    <property type="entry name" value="HTH_MERR_2"/>
    <property type="match status" value="2"/>
</dbReference>
<evidence type="ECO:0000259" key="2">
    <source>
        <dbReference type="PROSITE" id="PS50937"/>
    </source>
</evidence>
<proteinExistence type="predicted"/>
<dbReference type="InterPro" id="IPR000551">
    <property type="entry name" value="MerR-type_HTH_dom"/>
</dbReference>
<dbReference type="PROSITE" id="PS00552">
    <property type="entry name" value="HTH_MERR_1"/>
    <property type="match status" value="1"/>
</dbReference>
<dbReference type="GO" id="GO:0003700">
    <property type="term" value="F:DNA-binding transcription factor activity"/>
    <property type="evidence" value="ECO:0007669"/>
    <property type="project" value="InterPro"/>
</dbReference>